<comment type="similarity">
    <text evidence="2">Belongs to the class-V pyridoxal-phosphate-dependent aminotransferase family. Csd subfamily.</text>
</comment>
<reference evidence="10" key="1">
    <citation type="journal article" date="2011" name="J. Bacteriol.">
        <title>Genome sequences of eight morphologically diverse alphaproteobacteria.</title>
        <authorList>
            <consortium name="US DOE Joint Genome Institute"/>
            <person name="Brown P.J."/>
            <person name="Kysela D.T."/>
            <person name="Buechlein A."/>
            <person name="Hemmerich C."/>
            <person name="Brun Y.V."/>
        </authorList>
    </citation>
    <scope>NUCLEOTIDE SEQUENCE [LARGE SCALE GENOMIC DNA]</scope>
    <source>
        <strain evidence="10">ATCC 51888 / DSM 1869 / NCIB 11706 / TK 0415</strain>
    </source>
</reference>
<evidence type="ECO:0000256" key="3">
    <source>
        <dbReference type="ARBA" id="ARBA00012239"/>
    </source>
</evidence>
<dbReference type="AlphaFoldDB" id="D8JTL5"/>
<accession>D8JTL5</accession>
<dbReference type="Gene3D" id="3.40.640.10">
    <property type="entry name" value="Type I PLP-dependent aspartate aminotransferase-like (Major domain)"/>
    <property type="match status" value="1"/>
</dbReference>
<feature type="domain" description="Aminotransferase class V" evidence="8">
    <location>
        <begin position="364"/>
        <end position="733"/>
    </location>
</feature>
<dbReference type="PANTHER" id="PTHR43586:SF8">
    <property type="entry name" value="CYSTEINE DESULFURASE 1, CHLOROPLASTIC"/>
    <property type="match status" value="1"/>
</dbReference>
<dbReference type="RefSeq" id="WP_013214792.1">
    <property type="nucleotide sequence ID" value="NC_014313.1"/>
</dbReference>
<evidence type="ECO:0000259" key="8">
    <source>
        <dbReference type="Pfam" id="PF00266"/>
    </source>
</evidence>
<dbReference type="InterPro" id="IPR015421">
    <property type="entry name" value="PyrdxlP-dep_Trfase_major"/>
</dbReference>
<dbReference type="KEGG" id="hdn:Hden_0759"/>
<dbReference type="NCBIfam" id="TIGR01979">
    <property type="entry name" value="sufS"/>
    <property type="match status" value="1"/>
</dbReference>
<dbReference type="OrthoDB" id="9804366at2"/>
<feature type="region of interest" description="Disordered" evidence="7">
    <location>
        <begin position="87"/>
        <end position="109"/>
    </location>
</feature>
<evidence type="ECO:0000313" key="10">
    <source>
        <dbReference type="Proteomes" id="UP000002033"/>
    </source>
</evidence>
<feature type="compositionally biased region" description="Polar residues" evidence="7">
    <location>
        <begin position="229"/>
        <end position="242"/>
    </location>
</feature>
<comment type="cofactor">
    <cofactor evidence="1">
        <name>pyridoxal 5'-phosphate</name>
        <dbReference type="ChEBI" id="CHEBI:597326"/>
    </cofactor>
</comment>
<dbReference type="InterPro" id="IPR015422">
    <property type="entry name" value="PyrdxlP-dep_Trfase_small"/>
</dbReference>
<keyword evidence="5" id="KW-0663">Pyridoxal phosphate</keyword>
<sequence>MSIADHAREGDLDALASAARGFGLGSGQAPAGLPDATALTRLANELFAAVPGQSIPVLGGPSLSGFGASPVEVGGLSAPHVASAATSPLPTAASPAQFGGPQTPTPFDSSALDERVLDALVGSLYPVPPSALGGPSLPGIGASPAQTVSPYAPNANVPEATNFSVVSAGNPASGVPVSGSQTAAGAPQFDPFAVNVLSQPTTDLLPADVEAGPSLSGFGGSRNAPVTPPNSRVETLPGMTQSAPPQPPPANPPPPVLIDHSGISAPASGGTRLPLSDIPLPFEAELKSLLAPLFSESAASTPPGVDGSSLYFLNGASPSANGIDVPGLTPTALAPATSGRGFDVLAVRRDFPILNETVNGKPLIWFDNAATTQKPKQVIDRLKYFYEHENSNIHRAAHELAARATDAYEGARSKVARFLNARSAEDIIFTRGATEAINLIAATYGRQHVGPGDEIVITNLEHHANIVPWQQLCLAKGAKLRVAPVDDHGALLLDEFGKLLNAKTKIVAFAHVSNALGTVTPAKTIIEMAHRVGARVLVDGAQSVSHMKVDVQDLDADFLVLSGHKLFAPTGIGALFAKKEIMDALPPYQSGGNMIRDVTFERTEFHGSPQRFEAGTGNIADAVGLGAAIDYVERLGLHNIADYEHKLLVYATERLLQIPNLRIIGRAPEKASVISLTLKGVPSEEIGARLNKYGIAVRSGHHCAQPILRRFGQETTVRPSFAFYNTCGEIDVLVAALKDIQAETGLVRV</sequence>
<comment type="catalytic activity">
    <reaction evidence="6">
        <text>(sulfur carrier)-H + L-cysteine = (sulfur carrier)-SH + L-alanine</text>
        <dbReference type="Rhea" id="RHEA:43892"/>
        <dbReference type="Rhea" id="RHEA-COMP:14737"/>
        <dbReference type="Rhea" id="RHEA-COMP:14739"/>
        <dbReference type="ChEBI" id="CHEBI:29917"/>
        <dbReference type="ChEBI" id="CHEBI:35235"/>
        <dbReference type="ChEBI" id="CHEBI:57972"/>
        <dbReference type="ChEBI" id="CHEBI:64428"/>
        <dbReference type="EC" id="2.8.1.7"/>
    </reaction>
</comment>
<dbReference type="InterPro" id="IPR010970">
    <property type="entry name" value="Cys_dSase_SufS"/>
</dbReference>
<organism evidence="9 10">
    <name type="scientific">Hyphomicrobium denitrificans (strain ATCC 51888 / DSM 1869 / NCIMB 11706 / TK 0415)</name>
    <dbReference type="NCBI Taxonomy" id="582899"/>
    <lineage>
        <taxon>Bacteria</taxon>
        <taxon>Pseudomonadati</taxon>
        <taxon>Pseudomonadota</taxon>
        <taxon>Alphaproteobacteria</taxon>
        <taxon>Hyphomicrobiales</taxon>
        <taxon>Hyphomicrobiaceae</taxon>
        <taxon>Hyphomicrobium</taxon>
    </lineage>
</organism>
<keyword evidence="10" id="KW-1185">Reference proteome</keyword>
<dbReference type="GO" id="GO:0031071">
    <property type="term" value="F:cysteine desulfurase activity"/>
    <property type="evidence" value="ECO:0007669"/>
    <property type="project" value="UniProtKB-EC"/>
</dbReference>
<keyword evidence="4" id="KW-0808">Transferase</keyword>
<dbReference type="GO" id="GO:0006534">
    <property type="term" value="P:cysteine metabolic process"/>
    <property type="evidence" value="ECO:0007669"/>
    <property type="project" value="InterPro"/>
</dbReference>
<feature type="compositionally biased region" description="Pro residues" evidence="7">
    <location>
        <begin position="244"/>
        <end position="253"/>
    </location>
</feature>
<evidence type="ECO:0000313" key="9">
    <source>
        <dbReference type="EMBL" id="ADJ22577.1"/>
    </source>
</evidence>
<dbReference type="EMBL" id="CP002083">
    <property type="protein sequence ID" value="ADJ22577.1"/>
    <property type="molecule type" value="Genomic_DNA"/>
</dbReference>
<dbReference type="eggNOG" id="COG0520">
    <property type="taxonomic scope" value="Bacteria"/>
</dbReference>
<dbReference type="SUPFAM" id="SSF53383">
    <property type="entry name" value="PLP-dependent transferases"/>
    <property type="match status" value="1"/>
</dbReference>
<gene>
    <name evidence="9" type="ordered locus">Hden_0759</name>
</gene>
<dbReference type="CDD" id="cd06453">
    <property type="entry name" value="SufS_like"/>
    <property type="match status" value="1"/>
</dbReference>
<dbReference type="HOGENOM" id="CLU_003433_7_0_5"/>
<dbReference type="EC" id="2.8.1.7" evidence="3"/>
<evidence type="ECO:0000256" key="2">
    <source>
        <dbReference type="ARBA" id="ARBA00010447"/>
    </source>
</evidence>
<protein>
    <recommendedName>
        <fullName evidence="3">cysteine desulfurase</fullName>
        <ecNumber evidence="3">2.8.1.7</ecNumber>
    </recommendedName>
</protein>
<dbReference type="NCBIfam" id="NF041166">
    <property type="entry name" value="f2_encap_cargo1"/>
    <property type="match status" value="1"/>
</dbReference>
<dbReference type="Gene3D" id="3.90.1150.10">
    <property type="entry name" value="Aspartate Aminotransferase, domain 1"/>
    <property type="match status" value="1"/>
</dbReference>
<feature type="compositionally biased region" description="Low complexity" evidence="7">
    <location>
        <begin position="87"/>
        <end position="96"/>
    </location>
</feature>
<dbReference type="Proteomes" id="UP000002033">
    <property type="component" value="Chromosome"/>
</dbReference>
<evidence type="ECO:0000256" key="6">
    <source>
        <dbReference type="ARBA" id="ARBA00050776"/>
    </source>
</evidence>
<dbReference type="InterPro" id="IPR000192">
    <property type="entry name" value="Aminotrans_V_dom"/>
</dbReference>
<dbReference type="STRING" id="582899.Hden_0759"/>
<evidence type="ECO:0000256" key="1">
    <source>
        <dbReference type="ARBA" id="ARBA00001933"/>
    </source>
</evidence>
<dbReference type="InterPro" id="IPR015424">
    <property type="entry name" value="PyrdxlP-dep_Trfase"/>
</dbReference>
<name>D8JTL5_HYPDA</name>
<feature type="region of interest" description="Disordered" evidence="7">
    <location>
        <begin position="208"/>
        <end position="253"/>
    </location>
</feature>
<evidence type="ECO:0000256" key="5">
    <source>
        <dbReference type="ARBA" id="ARBA00022898"/>
    </source>
</evidence>
<evidence type="ECO:0000256" key="7">
    <source>
        <dbReference type="SAM" id="MobiDB-lite"/>
    </source>
</evidence>
<proteinExistence type="inferred from homology"/>
<dbReference type="GO" id="GO:0030170">
    <property type="term" value="F:pyridoxal phosphate binding"/>
    <property type="evidence" value="ECO:0007669"/>
    <property type="project" value="InterPro"/>
</dbReference>
<dbReference type="PANTHER" id="PTHR43586">
    <property type="entry name" value="CYSTEINE DESULFURASE"/>
    <property type="match status" value="1"/>
</dbReference>
<evidence type="ECO:0000256" key="4">
    <source>
        <dbReference type="ARBA" id="ARBA00022679"/>
    </source>
</evidence>
<dbReference type="Pfam" id="PF00266">
    <property type="entry name" value="Aminotran_5"/>
    <property type="match status" value="1"/>
</dbReference>